<name>A0A1I4D5Q1_9RHOB</name>
<keyword evidence="6" id="KW-1185">Reference proteome</keyword>
<accession>A0A1I4D5Q1</accession>
<dbReference type="PROSITE" id="PS50949">
    <property type="entry name" value="HTH_GNTR"/>
    <property type="match status" value="1"/>
</dbReference>
<evidence type="ECO:0000256" key="1">
    <source>
        <dbReference type="ARBA" id="ARBA00023015"/>
    </source>
</evidence>
<dbReference type="GO" id="GO:0003700">
    <property type="term" value="F:DNA-binding transcription factor activity"/>
    <property type="evidence" value="ECO:0007669"/>
    <property type="project" value="InterPro"/>
</dbReference>
<dbReference type="SUPFAM" id="SSF46785">
    <property type="entry name" value="Winged helix' DNA-binding domain"/>
    <property type="match status" value="1"/>
</dbReference>
<dbReference type="PANTHER" id="PTHR43537:SF53">
    <property type="entry name" value="HTH-TYPE TRANSCRIPTIONAL REPRESSOR NANR"/>
    <property type="match status" value="1"/>
</dbReference>
<evidence type="ECO:0000259" key="4">
    <source>
        <dbReference type="PROSITE" id="PS50949"/>
    </source>
</evidence>
<dbReference type="AlphaFoldDB" id="A0A1I4D5Q1"/>
<keyword evidence="2" id="KW-0238">DNA-binding</keyword>
<dbReference type="InterPro" id="IPR000524">
    <property type="entry name" value="Tscrpt_reg_HTH_GntR"/>
</dbReference>
<dbReference type="InterPro" id="IPR011711">
    <property type="entry name" value="GntR_C"/>
</dbReference>
<protein>
    <submittedName>
        <fullName evidence="5">Transcriptional regulator, GntR family</fullName>
    </submittedName>
</protein>
<dbReference type="Pfam" id="PF00392">
    <property type="entry name" value="GntR"/>
    <property type="match status" value="1"/>
</dbReference>
<keyword evidence="3" id="KW-0804">Transcription</keyword>
<feature type="domain" description="HTH gntR-type" evidence="4">
    <location>
        <begin position="1"/>
        <end position="67"/>
    </location>
</feature>
<dbReference type="STRING" id="195913.SAMN04488004_103182"/>
<reference evidence="5 6" key="1">
    <citation type="submission" date="2016-10" db="EMBL/GenBank/DDBJ databases">
        <authorList>
            <person name="de Groot N.N."/>
        </authorList>
    </citation>
    <scope>NUCLEOTIDE SEQUENCE [LARGE SCALE GENOMIC DNA]</scope>
    <source>
        <strain evidence="5 6">DSM 16199</strain>
    </source>
</reference>
<dbReference type="Pfam" id="PF07729">
    <property type="entry name" value="FCD"/>
    <property type="match status" value="1"/>
</dbReference>
<gene>
    <name evidence="5" type="ORF">SAMN04488004_103182</name>
</gene>
<dbReference type="SMART" id="SM00895">
    <property type="entry name" value="FCD"/>
    <property type="match status" value="1"/>
</dbReference>
<dbReference type="Proteomes" id="UP000199550">
    <property type="component" value="Unassembled WGS sequence"/>
</dbReference>
<dbReference type="PANTHER" id="PTHR43537">
    <property type="entry name" value="TRANSCRIPTIONAL REGULATOR, GNTR FAMILY"/>
    <property type="match status" value="1"/>
</dbReference>
<dbReference type="SUPFAM" id="SSF48008">
    <property type="entry name" value="GntR ligand-binding domain-like"/>
    <property type="match status" value="1"/>
</dbReference>
<evidence type="ECO:0000313" key="6">
    <source>
        <dbReference type="Proteomes" id="UP000199550"/>
    </source>
</evidence>
<dbReference type="Gene3D" id="1.20.120.530">
    <property type="entry name" value="GntR ligand-binding domain-like"/>
    <property type="match status" value="1"/>
</dbReference>
<organism evidence="5 6">
    <name type="scientific">Loktanella salsilacus</name>
    <dbReference type="NCBI Taxonomy" id="195913"/>
    <lineage>
        <taxon>Bacteria</taxon>
        <taxon>Pseudomonadati</taxon>
        <taxon>Pseudomonadota</taxon>
        <taxon>Alphaproteobacteria</taxon>
        <taxon>Rhodobacterales</taxon>
        <taxon>Roseobacteraceae</taxon>
        <taxon>Loktanella</taxon>
    </lineage>
</organism>
<sequence length="220" mass="24011">MTAASLAQDLSAAIHAHRIAPGTKLREDELSDIYSVSRTIVRSALQALAHQKLVDIQRNRGASVASPTPRDAHDVFEARIMIEPQMAQAAAQKAMPDDIAILRQHIADEHAAVLAGDRGQALALSGQFHVEIARMADQSIIAEFVRSLVERSSLIIALYWRKPSTLCESDAHHALLAALASHDGPATHKLMTQHLTDLHSSLDLHMQGSEIVNLKDALRR</sequence>
<evidence type="ECO:0000256" key="3">
    <source>
        <dbReference type="ARBA" id="ARBA00023163"/>
    </source>
</evidence>
<dbReference type="EMBL" id="FOTF01000003">
    <property type="protein sequence ID" value="SFK87757.1"/>
    <property type="molecule type" value="Genomic_DNA"/>
</dbReference>
<keyword evidence="1" id="KW-0805">Transcription regulation</keyword>
<dbReference type="InterPro" id="IPR036390">
    <property type="entry name" value="WH_DNA-bd_sf"/>
</dbReference>
<dbReference type="Gene3D" id="1.10.10.10">
    <property type="entry name" value="Winged helix-like DNA-binding domain superfamily/Winged helix DNA-binding domain"/>
    <property type="match status" value="1"/>
</dbReference>
<dbReference type="SMART" id="SM00345">
    <property type="entry name" value="HTH_GNTR"/>
    <property type="match status" value="1"/>
</dbReference>
<evidence type="ECO:0000313" key="5">
    <source>
        <dbReference type="EMBL" id="SFK87757.1"/>
    </source>
</evidence>
<dbReference type="InterPro" id="IPR008920">
    <property type="entry name" value="TF_FadR/GntR_C"/>
</dbReference>
<dbReference type="GO" id="GO:0003677">
    <property type="term" value="F:DNA binding"/>
    <property type="evidence" value="ECO:0007669"/>
    <property type="project" value="UniProtKB-KW"/>
</dbReference>
<evidence type="ECO:0000256" key="2">
    <source>
        <dbReference type="ARBA" id="ARBA00023125"/>
    </source>
</evidence>
<proteinExistence type="predicted"/>
<dbReference type="InterPro" id="IPR036388">
    <property type="entry name" value="WH-like_DNA-bd_sf"/>
</dbReference>
<dbReference type="CDD" id="cd07377">
    <property type="entry name" value="WHTH_GntR"/>
    <property type="match status" value="1"/>
</dbReference>